<keyword evidence="7" id="KW-1185">Reference proteome</keyword>
<proteinExistence type="predicted"/>
<keyword evidence="3 5" id="KW-1133">Transmembrane helix</keyword>
<dbReference type="InterPro" id="IPR000832">
    <property type="entry name" value="GPCR_2_secretin-like"/>
</dbReference>
<dbReference type="HOGENOM" id="CLU_2468403_0_0_1"/>
<feature type="transmembrane region" description="Helical" evidence="5">
    <location>
        <begin position="14"/>
        <end position="37"/>
    </location>
</feature>
<dbReference type="STRING" id="51511.ENSCSAVP00000002890"/>
<dbReference type="Pfam" id="PF00002">
    <property type="entry name" value="7tm_2"/>
    <property type="match status" value="1"/>
</dbReference>
<evidence type="ECO:0000256" key="5">
    <source>
        <dbReference type="SAM" id="Phobius"/>
    </source>
</evidence>
<accession>H2YC42</accession>
<name>H2YC42_CIOSA</name>
<evidence type="ECO:0000256" key="4">
    <source>
        <dbReference type="ARBA" id="ARBA00023136"/>
    </source>
</evidence>
<dbReference type="Gene3D" id="1.20.1070.10">
    <property type="entry name" value="Rhodopsin 7-helix transmembrane proteins"/>
    <property type="match status" value="1"/>
</dbReference>
<reference evidence="6" key="3">
    <citation type="submission" date="2025-09" db="UniProtKB">
        <authorList>
            <consortium name="Ensembl"/>
        </authorList>
    </citation>
    <scope>IDENTIFICATION</scope>
</reference>
<evidence type="ECO:0000256" key="3">
    <source>
        <dbReference type="ARBA" id="ARBA00022989"/>
    </source>
</evidence>
<reference evidence="7" key="1">
    <citation type="submission" date="2003-08" db="EMBL/GenBank/DDBJ databases">
        <authorList>
            <person name="Birren B."/>
            <person name="Nusbaum C."/>
            <person name="Abebe A."/>
            <person name="Abouelleil A."/>
            <person name="Adekoya E."/>
            <person name="Ait-zahra M."/>
            <person name="Allen N."/>
            <person name="Allen T."/>
            <person name="An P."/>
            <person name="Anderson M."/>
            <person name="Anderson S."/>
            <person name="Arachchi H."/>
            <person name="Armbruster J."/>
            <person name="Bachantsang P."/>
            <person name="Baldwin J."/>
            <person name="Barry A."/>
            <person name="Bayul T."/>
            <person name="Blitshsteyn B."/>
            <person name="Bloom T."/>
            <person name="Blye J."/>
            <person name="Boguslavskiy L."/>
            <person name="Borowsky M."/>
            <person name="Boukhgalter B."/>
            <person name="Brunache A."/>
            <person name="Butler J."/>
            <person name="Calixte N."/>
            <person name="Calvo S."/>
            <person name="Camarata J."/>
            <person name="Campo K."/>
            <person name="Chang J."/>
            <person name="Cheshatsang Y."/>
            <person name="Citroen M."/>
            <person name="Collymore A."/>
            <person name="Considine T."/>
            <person name="Cook A."/>
            <person name="Cooke P."/>
            <person name="Corum B."/>
            <person name="Cuomo C."/>
            <person name="David R."/>
            <person name="Dawoe T."/>
            <person name="Degray S."/>
            <person name="Dodge S."/>
            <person name="Dooley K."/>
            <person name="Dorje P."/>
            <person name="Dorjee K."/>
            <person name="Dorris L."/>
            <person name="Duffey N."/>
            <person name="Dupes A."/>
            <person name="Elkins T."/>
            <person name="Engels R."/>
            <person name="Erickson J."/>
            <person name="Farina A."/>
            <person name="Faro S."/>
            <person name="Ferreira P."/>
            <person name="Fischer H."/>
            <person name="Fitzgerald M."/>
            <person name="Foley K."/>
            <person name="Gage D."/>
            <person name="Galagan J."/>
            <person name="Gearin G."/>
            <person name="Gnerre S."/>
            <person name="Gnirke A."/>
            <person name="Goyette A."/>
            <person name="Graham J."/>
            <person name="Grandbois E."/>
            <person name="Gyaltsen K."/>
            <person name="Hafez N."/>
            <person name="Hagopian D."/>
            <person name="Hagos B."/>
            <person name="Hall J."/>
            <person name="Hatcher B."/>
            <person name="Heller A."/>
            <person name="Higgins H."/>
            <person name="Honan T."/>
            <person name="Horn A."/>
            <person name="Houde N."/>
            <person name="Hughes L."/>
            <person name="Hulme W."/>
            <person name="Husby E."/>
            <person name="Iliev I."/>
            <person name="Jaffe D."/>
            <person name="Jones C."/>
            <person name="Kamal M."/>
            <person name="Kamat A."/>
            <person name="Kamvysselis M."/>
            <person name="Karlsson E."/>
            <person name="Kells C."/>
            <person name="Kieu A."/>
            <person name="Kisner P."/>
            <person name="Kodira C."/>
            <person name="Kulbokas E."/>
            <person name="Labutti K."/>
            <person name="Lama D."/>
            <person name="Landers T."/>
            <person name="Leger J."/>
            <person name="Levine S."/>
            <person name="Lewis D."/>
            <person name="Lewis T."/>
            <person name="Lindblad-toh K."/>
            <person name="Liu X."/>
            <person name="Lokyitsang T."/>
            <person name="Lokyitsang Y."/>
            <person name="Lucien O."/>
            <person name="Lui A."/>
            <person name="Ma L.J."/>
            <person name="Mabbitt R."/>
            <person name="Macdonald J."/>
            <person name="Maclean C."/>
            <person name="Major J."/>
            <person name="Manning J."/>
            <person name="Marabella R."/>
            <person name="Maru K."/>
            <person name="Matthews C."/>
            <person name="Mauceli E."/>
            <person name="Mccarthy M."/>
            <person name="Mcdonough S."/>
            <person name="Mcghee T."/>
            <person name="Meldrim J."/>
            <person name="Meneus L."/>
            <person name="Mesirov J."/>
            <person name="Mihalev A."/>
            <person name="Mihova T."/>
            <person name="Mikkelsen T."/>
            <person name="Mlenga V."/>
            <person name="Moru K."/>
            <person name="Mozes J."/>
            <person name="Mulrain L."/>
            <person name="Munson G."/>
            <person name="Naylor J."/>
            <person name="Newes C."/>
            <person name="Nguyen C."/>
            <person name="Nguyen N."/>
            <person name="Nguyen T."/>
            <person name="Nicol R."/>
            <person name="Nielsen C."/>
            <person name="Nizzari M."/>
            <person name="Norbu C."/>
            <person name="Norbu N."/>
            <person name="O'donnell P."/>
            <person name="Okoawo O."/>
            <person name="O'leary S."/>
            <person name="Omotosho B."/>
            <person name="O'neill K."/>
            <person name="Osman S."/>
            <person name="Parker S."/>
            <person name="Perrin D."/>
            <person name="Phunkhang P."/>
            <person name="Piqani B."/>
            <person name="Purcell S."/>
            <person name="Rachupka T."/>
            <person name="Ramasamy U."/>
            <person name="Rameau R."/>
            <person name="Ray V."/>
            <person name="Raymond C."/>
            <person name="Retta R."/>
            <person name="Richardson S."/>
            <person name="Rise C."/>
            <person name="Rodriguez J."/>
            <person name="Rogers J."/>
            <person name="Rogov P."/>
            <person name="Rutman M."/>
            <person name="Schupbach R."/>
            <person name="Seaman C."/>
            <person name="Settipalli S."/>
            <person name="Sharpe T."/>
            <person name="Sheridan J."/>
            <person name="Sherpa N."/>
            <person name="Shi J."/>
            <person name="Smirnov S."/>
            <person name="Smith C."/>
            <person name="Sougnez C."/>
            <person name="Spencer B."/>
            <person name="Stalker J."/>
            <person name="Stange-thomann N."/>
            <person name="Stavropoulos S."/>
            <person name="Stetson K."/>
            <person name="Stone C."/>
            <person name="Stone S."/>
            <person name="Stubbs M."/>
            <person name="Talamas J."/>
            <person name="Tchuinga P."/>
            <person name="Tenzing P."/>
            <person name="Tesfaye S."/>
            <person name="Theodore J."/>
            <person name="Thoulutsang Y."/>
            <person name="Topham K."/>
            <person name="Towey S."/>
            <person name="Tsamla T."/>
            <person name="Tsomo N."/>
            <person name="Vallee D."/>
            <person name="Vassiliev H."/>
            <person name="Venkataraman V."/>
            <person name="Vinson J."/>
            <person name="Vo A."/>
            <person name="Wade C."/>
            <person name="Wang S."/>
            <person name="Wangchuk T."/>
            <person name="Wangdi T."/>
            <person name="Whittaker C."/>
            <person name="Wilkinson J."/>
            <person name="Wu Y."/>
            <person name="Wyman D."/>
            <person name="Yadav S."/>
            <person name="Yang S."/>
            <person name="Yang X."/>
            <person name="Yeager S."/>
            <person name="Yee E."/>
            <person name="Young G."/>
            <person name="Zainoun J."/>
            <person name="Zembeck L."/>
            <person name="Zimmer A."/>
            <person name="Zody M."/>
            <person name="Lander E."/>
        </authorList>
    </citation>
    <scope>NUCLEOTIDE SEQUENCE [LARGE SCALE GENOMIC DNA]</scope>
</reference>
<dbReference type="GO" id="GO:0016020">
    <property type="term" value="C:membrane"/>
    <property type="evidence" value="ECO:0007669"/>
    <property type="project" value="UniProtKB-SubCell"/>
</dbReference>
<dbReference type="Ensembl" id="ENSCSAVT00000002934.1">
    <property type="protein sequence ID" value="ENSCSAVP00000002890.1"/>
    <property type="gene ID" value="ENSCSAVG00000001725.1"/>
</dbReference>
<evidence type="ECO:0000256" key="1">
    <source>
        <dbReference type="ARBA" id="ARBA00004141"/>
    </source>
</evidence>
<evidence type="ECO:0000256" key="2">
    <source>
        <dbReference type="ARBA" id="ARBA00022692"/>
    </source>
</evidence>
<dbReference type="PANTHER" id="PTHR47767">
    <property type="entry name" value="ADHESION G PROTEIN-COUPLED RECEPTOR G7"/>
    <property type="match status" value="1"/>
</dbReference>
<evidence type="ECO:0008006" key="8">
    <source>
        <dbReference type="Google" id="ProtNLM"/>
    </source>
</evidence>
<dbReference type="InterPro" id="IPR053066">
    <property type="entry name" value="ADGR_G7"/>
</dbReference>
<feature type="transmembrane region" description="Helical" evidence="5">
    <location>
        <begin position="49"/>
        <end position="69"/>
    </location>
</feature>
<dbReference type="AlphaFoldDB" id="H2YC42"/>
<evidence type="ECO:0000313" key="7">
    <source>
        <dbReference type="Proteomes" id="UP000007875"/>
    </source>
</evidence>
<protein>
    <recommendedName>
        <fullName evidence="8">G-protein coupled receptors family 3 profile domain-containing protein</fullName>
    </recommendedName>
</protein>
<evidence type="ECO:0000313" key="6">
    <source>
        <dbReference type="Ensembl" id="ENSCSAVP00000002890.1"/>
    </source>
</evidence>
<dbReference type="InParanoid" id="H2YC42"/>
<dbReference type="Proteomes" id="UP000007875">
    <property type="component" value="Unassembled WGS sequence"/>
</dbReference>
<organism evidence="6 7">
    <name type="scientific">Ciona savignyi</name>
    <name type="common">Pacific transparent sea squirt</name>
    <dbReference type="NCBI Taxonomy" id="51511"/>
    <lineage>
        <taxon>Eukaryota</taxon>
        <taxon>Metazoa</taxon>
        <taxon>Chordata</taxon>
        <taxon>Tunicata</taxon>
        <taxon>Ascidiacea</taxon>
        <taxon>Phlebobranchia</taxon>
        <taxon>Cionidae</taxon>
        <taxon>Ciona</taxon>
    </lineage>
</organism>
<sequence length="88" mass="9741">MSVETTVDDYILNILTYTGCALSIFGLSLTIVTYTIFKHLRKYKSKRILTHFCFALCGVYIAFLVGIAAHAPSNQSQCIAVSALLFDD</sequence>
<keyword evidence="2 5" id="KW-0812">Transmembrane</keyword>
<keyword evidence="4 5" id="KW-0472">Membrane</keyword>
<dbReference type="GO" id="GO:0004930">
    <property type="term" value="F:G protein-coupled receptor activity"/>
    <property type="evidence" value="ECO:0007669"/>
    <property type="project" value="InterPro"/>
</dbReference>
<comment type="subcellular location">
    <subcellularLocation>
        <location evidence="1">Membrane</location>
        <topology evidence="1">Multi-pass membrane protein</topology>
    </subcellularLocation>
</comment>
<reference evidence="6" key="2">
    <citation type="submission" date="2025-08" db="UniProtKB">
        <authorList>
            <consortium name="Ensembl"/>
        </authorList>
    </citation>
    <scope>IDENTIFICATION</scope>
</reference>